<reference evidence="10" key="1">
    <citation type="journal article" date="2021" name="Evol. Appl.">
        <title>The genome of the Pyrenean desman and the effects of bottlenecks and inbreeding on the genomic landscape of an endangered species.</title>
        <authorList>
            <person name="Escoda L."/>
            <person name="Castresana J."/>
        </authorList>
    </citation>
    <scope>NUCLEOTIDE SEQUENCE</scope>
    <source>
        <strain evidence="10">IBE-C5619</strain>
    </source>
</reference>
<dbReference type="PANTHER" id="PTHR13866">
    <property type="entry name" value="SPARC OSTEONECTIN"/>
    <property type="match status" value="1"/>
</dbReference>
<dbReference type="InterPro" id="IPR002350">
    <property type="entry name" value="Kazal_dom"/>
</dbReference>
<evidence type="ECO:0000256" key="8">
    <source>
        <dbReference type="ARBA" id="ARBA00023207"/>
    </source>
</evidence>
<keyword evidence="11" id="KW-1185">Reference proteome</keyword>
<evidence type="ECO:0000256" key="7">
    <source>
        <dbReference type="ARBA" id="ARBA00023180"/>
    </source>
</evidence>
<dbReference type="AlphaFoldDB" id="A0A8J6DHU1"/>
<organism evidence="10 11">
    <name type="scientific">Galemys pyrenaicus</name>
    <name type="common">Iberian desman</name>
    <name type="synonym">Pyrenean desman</name>
    <dbReference type="NCBI Taxonomy" id="202257"/>
    <lineage>
        <taxon>Eukaryota</taxon>
        <taxon>Metazoa</taxon>
        <taxon>Chordata</taxon>
        <taxon>Craniata</taxon>
        <taxon>Vertebrata</taxon>
        <taxon>Euteleostomi</taxon>
        <taxon>Mammalia</taxon>
        <taxon>Eutheria</taxon>
        <taxon>Laurasiatheria</taxon>
        <taxon>Eulipotyphla</taxon>
        <taxon>Talpidae</taxon>
        <taxon>Galemys</taxon>
    </lineage>
</organism>
<evidence type="ECO:0000259" key="9">
    <source>
        <dbReference type="Pfam" id="PF07648"/>
    </source>
</evidence>
<evidence type="ECO:0000256" key="6">
    <source>
        <dbReference type="ARBA" id="ARBA00023157"/>
    </source>
</evidence>
<dbReference type="Gene3D" id="3.30.60.30">
    <property type="match status" value="1"/>
</dbReference>
<protein>
    <submittedName>
        <fullName evidence="10">Testican-1</fullName>
    </submittedName>
</protein>
<evidence type="ECO:0000256" key="1">
    <source>
        <dbReference type="ARBA" id="ARBA00004498"/>
    </source>
</evidence>
<comment type="subcellular location">
    <subcellularLocation>
        <location evidence="1">Secreted</location>
        <location evidence="1">Extracellular space</location>
        <location evidence="1">Extracellular matrix</location>
    </subcellularLocation>
</comment>
<name>A0A8J6DHU1_GALPY</name>
<dbReference type="FunFam" id="3.30.60.30:FF:000003">
    <property type="entry name" value="SPARC/osteonectin, cwcv and kazal-like domains proteoglycan 3"/>
    <property type="match status" value="1"/>
</dbReference>
<keyword evidence="3" id="KW-0272">Extracellular matrix</keyword>
<dbReference type="GO" id="GO:0005509">
    <property type="term" value="F:calcium ion binding"/>
    <property type="evidence" value="ECO:0007669"/>
    <property type="project" value="TreeGrafter"/>
</dbReference>
<evidence type="ECO:0000313" key="10">
    <source>
        <dbReference type="EMBL" id="KAG8506573.1"/>
    </source>
</evidence>
<proteinExistence type="predicted"/>
<keyword evidence="2" id="KW-0964">Secreted</keyword>
<feature type="domain" description="Kazal-like" evidence="9">
    <location>
        <begin position="100"/>
        <end position="132"/>
    </location>
</feature>
<keyword evidence="8" id="KW-0357">Heparan sulfate</keyword>
<sequence length="218" mass="24120">MKMLPLPQAPSHQCRDAEEHVCSRHRIAVPTSLRKMRSVQAHALDPSKDPCLKVKCSPHKVCVTQDYQTALCVSRKHLLPRQKKGNVAHKHWVGPSNLVKCRPCPVALSPMVCGSDGHTYTSKTSVACNNGRPGGFHEWLLRFAFGRVEAVGAFWDIRSAERCLCPSCRLRSVFVGRGLLATDMCAALVLRALMPVMLRAKLKLPSAKATNETNIFDV</sequence>
<keyword evidence="7" id="KW-0325">Glycoprotein</keyword>
<keyword evidence="6" id="KW-1015">Disulfide bond</keyword>
<dbReference type="GO" id="GO:0005518">
    <property type="term" value="F:collagen binding"/>
    <property type="evidence" value="ECO:0007669"/>
    <property type="project" value="TreeGrafter"/>
</dbReference>
<gene>
    <name evidence="10" type="ORF">J0S82_000800</name>
</gene>
<dbReference type="Proteomes" id="UP000700334">
    <property type="component" value="Unassembled WGS sequence"/>
</dbReference>
<dbReference type="GO" id="GO:0050840">
    <property type="term" value="F:extracellular matrix binding"/>
    <property type="evidence" value="ECO:0007669"/>
    <property type="project" value="TreeGrafter"/>
</dbReference>
<dbReference type="Pfam" id="PF07648">
    <property type="entry name" value="Kazal_2"/>
    <property type="match status" value="1"/>
</dbReference>
<evidence type="ECO:0000256" key="5">
    <source>
        <dbReference type="ARBA" id="ARBA00022974"/>
    </source>
</evidence>
<evidence type="ECO:0000313" key="11">
    <source>
        <dbReference type="Proteomes" id="UP000700334"/>
    </source>
</evidence>
<evidence type="ECO:0000256" key="2">
    <source>
        <dbReference type="ARBA" id="ARBA00022525"/>
    </source>
</evidence>
<dbReference type="OrthoDB" id="8875634at2759"/>
<comment type="caution">
    <text evidence="10">The sequence shown here is derived from an EMBL/GenBank/DDBJ whole genome shotgun (WGS) entry which is preliminary data.</text>
</comment>
<keyword evidence="5" id="KW-0654">Proteoglycan</keyword>
<dbReference type="GO" id="GO:0005615">
    <property type="term" value="C:extracellular space"/>
    <property type="evidence" value="ECO:0007669"/>
    <property type="project" value="TreeGrafter"/>
</dbReference>
<dbReference type="PANTHER" id="PTHR13866:SF17">
    <property type="entry name" value="TESTICAN-1"/>
    <property type="match status" value="1"/>
</dbReference>
<evidence type="ECO:0000256" key="3">
    <source>
        <dbReference type="ARBA" id="ARBA00022530"/>
    </source>
</evidence>
<keyword evidence="4" id="KW-0732">Signal</keyword>
<evidence type="ECO:0000256" key="4">
    <source>
        <dbReference type="ARBA" id="ARBA00022729"/>
    </source>
</evidence>
<accession>A0A8J6DHU1</accession>
<dbReference type="EMBL" id="JAGFMF010012151">
    <property type="protein sequence ID" value="KAG8506573.1"/>
    <property type="molecule type" value="Genomic_DNA"/>
</dbReference>